<dbReference type="InterPro" id="IPR005467">
    <property type="entry name" value="His_kinase_dom"/>
</dbReference>
<dbReference type="CDD" id="cd00082">
    <property type="entry name" value="HisKA"/>
    <property type="match status" value="1"/>
</dbReference>
<dbReference type="SMART" id="SM00388">
    <property type="entry name" value="HisKA"/>
    <property type="match status" value="1"/>
</dbReference>
<dbReference type="InterPro" id="IPR019734">
    <property type="entry name" value="TPR_rpt"/>
</dbReference>
<dbReference type="InterPro" id="IPR050736">
    <property type="entry name" value="Sensor_HK_Regulatory"/>
</dbReference>
<gene>
    <name evidence="11" type="ORF">CLW00_104218</name>
</gene>
<dbReference type="InterPro" id="IPR013767">
    <property type="entry name" value="PAS_fold"/>
</dbReference>
<dbReference type="Gene3D" id="3.30.450.20">
    <property type="entry name" value="PAS domain"/>
    <property type="match status" value="2"/>
</dbReference>
<keyword evidence="5" id="KW-0418">Kinase</keyword>
<evidence type="ECO:0000256" key="7">
    <source>
        <dbReference type="PROSITE-ProRule" id="PRU00339"/>
    </source>
</evidence>
<dbReference type="Pfam" id="PF00512">
    <property type="entry name" value="HisKA"/>
    <property type="match status" value="1"/>
</dbReference>
<evidence type="ECO:0000313" key="11">
    <source>
        <dbReference type="EMBL" id="PRY88567.1"/>
    </source>
</evidence>
<dbReference type="PROSITE" id="PS50005">
    <property type="entry name" value="TPR"/>
    <property type="match status" value="1"/>
</dbReference>
<dbReference type="Proteomes" id="UP000238157">
    <property type="component" value="Unassembled WGS sequence"/>
</dbReference>
<evidence type="ECO:0000256" key="6">
    <source>
        <dbReference type="ARBA" id="ARBA00023012"/>
    </source>
</evidence>
<dbReference type="Pfam" id="PF13181">
    <property type="entry name" value="TPR_8"/>
    <property type="match status" value="1"/>
</dbReference>
<keyword evidence="3" id="KW-0597">Phosphoprotein</keyword>
<feature type="repeat" description="TPR" evidence="7">
    <location>
        <begin position="165"/>
        <end position="198"/>
    </location>
</feature>
<dbReference type="CDD" id="cd00075">
    <property type="entry name" value="HATPase"/>
    <property type="match status" value="1"/>
</dbReference>
<dbReference type="PRINTS" id="PR00344">
    <property type="entry name" value="BCTRLSENSOR"/>
</dbReference>
<keyword evidence="8" id="KW-0472">Membrane</keyword>
<dbReference type="Gene3D" id="1.25.40.10">
    <property type="entry name" value="Tetratricopeptide repeat domain"/>
    <property type="match status" value="1"/>
</dbReference>
<dbReference type="SUPFAM" id="SSF48452">
    <property type="entry name" value="TPR-like"/>
    <property type="match status" value="1"/>
</dbReference>
<dbReference type="SUPFAM" id="SSF47384">
    <property type="entry name" value="Homodimeric domain of signal transducing histidine kinase"/>
    <property type="match status" value="1"/>
</dbReference>
<keyword evidence="4" id="KW-0808">Transferase</keyword>
<dbReference type="PROSITE" id="PS50109">
    <property type="entry name" value="HIS_KIN"/>
    <property type="match status" value="1"/>
</dbReference>
<dbReference type="Gene3D" id="3.30.565.10">
    <property type="entry name" value="Histidine kinase-like ATPase, C-terminal domain"/>
    <property type="match status" value="1"/>
</dbReference>
<keyword evidence="6" id="KW-0902">Two-component regulatory system</keyword>
<feature type="transmembrane region" description="Helical" evidence="8">
    <location>
        <begin position="369"/>
        <end position="389"/>
    </location>
</feature>
<evidence type="ECO:0000256" key="5">
    <source>
        <dbReference type="ARBA" id="ARBA00022777"/>
    </source>
</evidence>
<dbReference type="AlphaFoldDB" id="A0A2T0WPF0"/>
<evidence type="ECO:0000256" key="4">
    <source>
        <dbReference type="ARBA" id="ARBA00022679"/>
    </source>
</evidence>
<dbReference type="GO" id="GO:0006355">
    <property type="term" value="P:regulation of DNA-templated transcription"/>
    <property type="evidence" value="ECO:0007669"/>
    <property type="project" value="InterPro"/>
</dbReference>
<dbReference type="InterPro" id="IPR003661">
    <property type="entry name" value="HisK_dim/P_dom"/>
</dbReference>
<accession>A0A2T0WPF0</accession>
<dbReference type="PANTHER" id="PTHR43711">
    <property type="entry name" value="TWO-COMPONENT HISTIDINE KINASE"/>
    <property type="match status" value="1"/>
</dbReference>
<keyword evidence="7" id="KW-0802">TPR repeat</keyword>
<dbReference type="Pfam" id="PF00989">
    <property type="entry name" value="PAS"/>
    <property type="match status" value="1"/>
</dbReference>
<name>A0A2T0WPF0_9BACT</name>
<dbReference type="Gene3D" id="1.10.287.130">
    <property type="match status" value="1"/>
</dbReference>
<dbReference type="Pfam" id="PF13426">
    <property type="entry name" value="PAS_9"/>
    <property type="match status" value="1"/>
</dbReference>
<evidence type="ECO:0000259" key="10">
    <source>
        <dbReference type="PROSITE" id="PS50112"/>
    </source>
</evidence>
<evidence type="ECO:0000256" key="3">
    <source>
        <dbReference type="ARBA" id="ARBA00022553"/>
    </source>
</evidence>
<dbReference type="InterPro" id="IPR036097">
    <property type="entry name" value="HisK_dim/P_sf"/>
</dbReference>
<dbReference type="EMBL" id="PVTR01000004">
    <property type="protein sequence ID" value="PRY88567.1"/>
    <property type="molecule type" value="Genomic_DNA"/>
</dbReference>
<evidence type="ECO:0000256" key="2">
    <source>
        <dbReference type="ARBA" id="ARBA00012438"/>
    </source>
</evidence>
<dbReference type="InterPro" id="IPR004358">
    <property type="entry name" value="Sig_transdc_His_kin-like_C"/>
</dbReference>
<sequence length="884" mass="101113">MIKYKSENIELIIGKSIAAVVLSVLLCFNEVCAQDVVIKDHTLIMIDSLNDLSKRYSFVDNIKALKYANEALELALSYNYDEGQAFAFRNMSAVYSAQYSFAESIEYIKKALDIFETLDNQEGIANCNISLGNTFNRLGQDSIAFGYYKMAYDFFDNTQDMERKSIASHNLGLAFFMLSEKENAISKFQKALEFSLELENYQLASSCLSYLGEIEFKSENFESAKDYFMRSLGISDQLGSDAQKYATMSALYHLALIHKNEDDTQGMMEYLEAALKMIPNLNFSFFVNEVYEEVISYYQERNNSEMLQFYTSQFVEILKGKNNRIAEDKTNIYLDLIRSRELDKKYAEALKTKEINEKIVEANLQEIRILVITTAVLAILLVIIVYQFFRNKKNLNAIKSIYNNAGTALVLIDDEGGIIRWNKFSEELFGEASANVLGKNFFREYVSKDSNIRPADLEKSYLNEFRIIRKDGKAKEISVSCSRTLINSKTFYVFYILDRSELNKLQRMNDFYQVILEKSNEIAKIGTWEMSYTSFLNKELPTLSSQVQEILEIDQISTQELQQLTWTSFFPSEEPINRLMEVFEKAIECNKAFDLELSLISYKGNDIWIRFIGSVEFHSVDDIRLFGTVQDITDIKNGINLIEENLKKEQELNKLKSRFISMASHEFRTPLSTITSSVELIQMKMAKSPNLIVDVLNKHTTSILTQVDRLEKTLDGILMLEKSMQGKIKTSFDRIDLRELFGELVDTINVKGDSRKPKLVIDPEARFVMSDLNLLHHVLQNIISNSLKYSKERQEPEISVEKIVDVIKIEIKDYGIGIPDSDKSGLFSSFYRGKNTTGIKGTGLGLSIVKEFVTLIGAEITIESEEGKGTLVSIDLPLFPLSQN</sequence>
<dbReference type="NCBIfam" id="TIGR00229">
    <property type="entry name" value="sensory_box"/>
    <property type="match status" value="1"/>
</dbReference>
<dbReference type="GO" id="GO:0000155">
    <property type="term" value="F:phosphorelay sensor kinase activity"/>
    <property type="evidence" value="ECO:0007669"/>
    <property type="project" value="InterPro"/>
</dbReference>
<protein>
    <recommendedName>
        <fullName evidence="2">histidine kinase</fullName>
        <ecNumber evidence="2">2.7.13.3</ecNumber>
    </recommendedName>
</protein>
<keyword evidence="12" id="KW-1185">Reference proteome</keyword>
<dbReference type="SUPFAM" id="SSF55874">
    <property type="entry name" value="ATPase domain of HSP90 chaperone/DNA topoisomerase II/histidine kinase"/>
    <property type="match status" value="1"/>
</dbReference>
<feature type="domain" description="PAS" evidence="10">
    <location>
        <begin position="394"/>
        <end position="450"/>
    </location>
</feature>
<dbReference type="SMART" id="SM00028">
    <property type="entry name" value="TPR"/>
    <property type="match status" value="5"/>
</dbReference>
<dbReference type="InterPro" id="IPR003594">
    <property type="entry name" value="HATPase_dom"/>
</dbReference>
<dbReference type="Pfam" id="PF02518">
    <property type="entry name" value="HATPase_c"/>
    <property type="match status" value="1"/>
</dbReference>
<proteinExistence type="predicted"/>
<dbReference type="InterPro" id="IPR035965">
    <property type="entry name" value="PAS-like_dom_sf"/>
</dbReference>
<feature type="domain" description="Histidine kinase" evidence="9">
    <location>
        <begin position="662"/>
        <end position="880"/>
    </location>
</feature>
<keyword evidence="8" id="KW-1133">Transmembrane helix</keyword>
<dbReference type="SUPFAM" id="SSF55785">
    <property type="entry name" value="PYP-like sensor domain (PAS domain)"/>
    <property type="match status" value="2"/>
</dbReference>
<evidence type="ECO:0000313" key="12">
    <source>
        <dbReference type="Proteomes" id="UP000238157"/>
    </source>
</evidence>
<evidence type="ECO:0000256" key="8">
    <source>
        <dbReference type="SAM" id="Phobius"/>
    </source>
</evidence>
<dbReference type="InterPro" id="IPR011990">
    <property type="entry name" value="TPR-like_helical_dom_sf"/>
</dbReference>
<dbReference type="SMART" id="SM00387">
    <property type="entry name" value="HATPase_c"/>
    <property type="match status" value="1"/>
</dbReference>
<evidence type="ECO:0000259" key="9">
    <source>
        <dbReference type="PROSITE" id="PS50109"/>
    </source>
</evidence>
<reference evidence="11 12" key="1">
    <citation type="submission" date="2018-03" db="EMBL/GenBank/DDBJ databases">
        <title>Genomic Encyclopedia of Archaeal and Bacterial Type Strains, Phase II (KMG-II): from individual species to whole genera.</title>
        <authorList>
            <person name="Goeker M."/>
        </authorList>
    </citation>
    <scope>NUCLEOTIDE SEQUENCE [LARGE SCALE GENOMIC DNA]</scope>
    <source>
        <strain evidence="11 12">DSM 27929</strain>
    </source>
</reference>
<keyword evidence="8" id="KW-0812">Transmembrane</keyword>
<dbReference type="EC" id="2.7.13.3" evidence="2"/>
<dbReference type="InterPro" id="IPR036890">
    <property type="entry name" value="HATPase_C_sf"/>
</dbReference>
<dbReference type="PROSITE" id="PS50112">
    <property type="entry name" value="PAS"/>
    <property type="match status" value="1"/>
</dbReference>
<organism evidence="11 12">
    <name type="scientific">Mongoliibacter ruber</name>
    <dbReference type="NCBI Taxonomy" id="1750599"/>
    <lineage>
        <taxon>Bacteria</taxon>
        <taxon>Pseudomonadati</taxon>
        <taxon>Bacteroidota</taxon>
        <taxon>Cytophagia</taxon>
        <taxon>Cytophagales</taxon>
        <taxon>Cyclobacteriaceae</taxon>
        <taxon>Mongoliibacter</taxon>
    </lineage>
</organism>
<evidence type="ECO:0000256" key="1">
    <source>
        <dbReference type="ARBA" id="ARBA00000085"/>
    </source>
</evidence>
<comment type="caution">
    <text evidence="11">The sequence shown here is derived from an EMBL/GenBank/DDBJ whole genome shotgun (WGS) entry which is preliminary data.</text>
</comment>
<dbReference type="PANTHER" id="PTHR43711:SF31">
    <property type="entry name" value="HISTIDINE KINASE"/>
    <property type="match status" value="1"/>
</dbReference>
<dbReference type="InterPro" id="IPR000014">
    <property type="entry name" value="PAS"/>
</dbReference>
<comment type="catalytic activity">
    <reaction evidence="1">
        <text>ATP + protein L-histidine = ADP + protein N-phospho-L-histidine.</text>
        <dbReference type="EC" id="2.7.13.3"/>
    </reaction>
</comment>